<gene>
    <name evidence="3" type="ORF">FYJ27_03625</name>
    <name evidence="2" type="ORF">L0P62_06885</name>
</gene>
<evidence type="ECO:0000313" key="3">
    <source>
        <dbReference type="EMBL" id="MSS42824.1"/>
    </source>
</evidence>
<dbReference type="EMBL" id="JAKNID010000022">
    <property type="protein sequence ID" value="MCG4565169.1"/>
    <property type="molecule type" value="Genomic_DNA"/>
</dbReference>
<evidence type="ECO:0000259" key="1">
    <source>
        <dbReference type="Pfam" id="PF11738"/>
    </source>
</evidence>
<dbReference type="Pfam" id="PF11738">
    <property type="entry name" value="DUF3298"/>
    <property type="match status" value="1"/>
</dbReference>
<dbReference type="RefSeq" id="WP_154483297.1">
    <property type="nucleotide sequence ID" value="NZ_JAJBNW010000033.1"/>
</dbReference>
<dbReference type="InterPro" id="IPR037126">
    <property type="entry name" value="PdaC/RsiV-like_sf"/>
</dbReference>
<evidence type="ECO:0000313" key="5">
    <source>
        <dbReference type="Proteomes" id="UP001108123"/>
    </source>
</evidence>
<dbReference type="Gene3D" id="3.90.640.20">
    <property type="entry name" value="Heat-shock cognate protein, ATPase"/>
    <property type="match status" value="1"/>
</dbReference>
<accession>A0A844FFQ4</accession>
<dbReference type="InterPro" id="IPR032774">
    <property type="entry name" value="WG_beta_rep"/>
</dbReference>
<protein>
    <submittedName>
        <fullName evidence="3">DUF3298 domain-containing protein</fullName>
    </submittedName>
    <submittedName>
        <fullName evidence="2">WG repeat-containing protein</fullName>
    </submittedName>
</protein>
<dbReference type="EMBL" id="VULR01000003">
    <property type="protein sequence ID" value="MSS42824.1"/>
    <property type="molecule type" value="Genomic_DNA"/>
</dbReference>
<evidence type="ECO:0000313" key="4">
    <source>
        <dbReference type="Proteomes" id="UP000462760"/>
    </source>
</evidence>
<reference evidence="3 4" key="1">
    <citation type="submission" date="2019-08" db="EMBL/GenBank/DDBJ databases">
        <title>In-depth cultivation of the pig gut microbiome towards novel bacterial diversity and tailored functional studies.</title>
        <authorList>
            <person name="Wylensek D."/>
            <person name="Hitch T.C.A."/>
            <person name="Clavel T."/>
        </authorList>
    </citation>
    <scope>NUCLEOTIDE SEQUENCE [LARGE SCALE GENOMIC DNA]</scope>
    <source>
        <strain evidence="3 4">Med78-601-WT-4W-RMD-3</strain>
    </source>
</reference>
<dbReference type="PROSITE" id="PS51257">
    <property type="entry name" value="PROKAR_LIPOPROTEIN"/>
    <property type="match status" value="1"/>
</dbReference>
<feature type="domain" description="DUF3298" evidence="1">
    <location>
        <begin position="510"/>
        <end position="585"/>
    </location>
</feature>
<reference evidence="2" key="2">
    <citation type="submission" date="2022-01" db="EMBL/GenBank/DDBJ databases">
        <title>Collection of gut derived symbiotic bacterial strains cultured from healthy donors.</title>
        <authorList>
            <person name="Lin H."/>
            <person name="Kohout C."/>
            <person name="Waligurski E."/>
            <person name="Pamer E.G."/>
        </authorList>
    </citation>
    <scope>NUCLEOTIDE SEQUENCE</scope>
    <source>
        <strain evidence="2">MSK.14.39</strain>
    </source>
</reference>
<dbReference type="PANTHER" id="PTHR37841:SF1">
    <property type="entry name" value="DUF3298 DOMAIN-CONTAINING PROTEIN"/>
    <property type="match status" value="1"/>
</dbReference>
<dbReference type="SUPFAM" id="SSF69360">
    <property type="entry name" value="Cell wall binding repeat"/>
    <property type="match status" value="1"/>
</dbReference>
<dbReference type="Proteomes" id="UP001108123">
    <property type="component" value="Unassembled WGS sequence"/>
</dbReference>
<dbReference type="InterPro" id="IPR021729">
    <property type="entry name" value="DUF3298"/>
</dbReference>
<name>A0A844FFQ4_9FIRM</name>
<evidence type="ECO:0000313" key="2">
    <source>
        <dbReference type="EMBL" id="MCG4565169.1"/>
    </source>
</evidence>
<sequence length="608" mass="70162">MRGKRAVFLLIIVSVLTLISCNNKTIEEPESIELYPAYKKEGNQKKWGYLGNDGSFIIEPKFELTEEFNEKGLGKIYLEGKIGLIDKNGAIVLEPVYDAIGDMEEGVFSAVKGDRYYILDIMGNELFNSKEYVFLGVSSDQYIVAAEEDKDGNVKMGYINKNGKVLIEPKYSEAWNFKNNRALVKTENDQKLIIDKNGDIIKKLKYENVLPDDENKTFVFSDENNLFGYLDENGDILVEPRFKNAFHFKDGMAIVSFDDDSNDSGKWGVIDISGKFVLKPDFTYISYLGEGLFAVSKDKIEGSEIYAKKAIINKDGEQLTDFKYYNVGDKIENGYISVSDNKKTFFIDIEGKKMSDLPEIEGVGHITLKDSIIKASIDDRLSYYNKSGKVIWKEDNTYKLKDNILIKENKYNPTLGLSIYYPKLENLENKKVEEKINNQLYKLFINNMVDKVKEEEKNTTVKIDYKIKIYNDLLIVQKNCFNCKMIDEKIIPTEETYHIDLNTGNLYELKNLFKPNVNYVKRLTDIIRNEIEEKDGEGEYFLEESSGIKEEQNFILFKDYLQLYFYPSEVGSHTDGFPRFNIPYEEINDILDTDSSFWKALNYTKKGD</sequence>
<proteinExistence type="predicted"/>
<dbReference type="OrthoDB" id="210273at2"/>
<dbReference type="AlphaFoldDB" id="A0A844FFQ4"/>
<comment type="caution">
    <text evidence="3">The sequence shown here is derived from an EMBL/GenBank/DDBJ whole genome shotgun (WGS) entry which is preliminary data.</text>
</comment>
<dbReference type="Proteomes" id="UP000462760">
    <property type="component" value="Unassembled WGS sequence"/>
</dbReference>
<dbReference type="PANTHER" id="PTHR37841">
    <property type="entry name" value="GLR2918 PROTEIN"/>
    <property type="match status" value="1"/>
</dbReference>
<organism evidence="3 4">
    <name type="scientific">Anaerosalibacter bizertensis</name>
    <dbReference type="NCBI Taxonomy" id="932217"/>
    <lineage>
        <taxon>Bacteria</taxon>
        <taxon>Bacillati</taxon>
        <taxon>Bacillota</taxon>
        <taxon>Tissierellia</taxon>
        <taxon>Tissierellales</taxon>
        <taxon>Sporanaerobacteraceae</taxon>
        <taxon>Anaerosalibacter</taxon>
    </lineage>
</organism>
<keyword evidence="5" id="KW-1185">Reference proteome</keyword>
<dbReference type="Pfam" id="PF14903">
    <property type="entry name" value="WG_beta_rep"/>
    <property type="match status" value="5"/>
</dbReference>